<comment type="caution">
    <text evidence="2">The sequence shown here is derived from an EMBL/GenBank/DDBJ whole genome shotgun (WGS) entry which is preliminary data.</text>
</comment>
<reference evidence="2" key="1">
    <citation type="journal article" date="2014" name="Front. Microbiol.">
        <title>High frequency of phylogenetically diverse reductive dehalogenase-homologous genes in deep subseafloor sedimentary metagenomes.</title>
        <authorList>
            <person name="Kawai M."/>
            <person name="Futagami T."/>
            <person name="Toyoda A."/>
            <person name="Takaki Y."/>
            <person name="Nishi S."/>
            <person name="Hori S."/>
            <person name="Arai W."/>
            <person name="Tsubouchi T."/>
            <person name="Morono Y."/>
            <person name="Uchiyama I."/>
            <person name="Ito T."/>
            <person name="Fujiyama A."/>
            <person name="Inagaki F."/>
            <person name="Takami H."/>
        </authorList>
    </citation>
    <scope>NUCLEOTIDE SEQUENCE</scope>
    <source>
        <strain evidence="2">Expedition CK06-06</strain>
    </source>
</reference>
<dbReference type="GO" id="GO:0006935">
    <property type="term" value="P:chemotaxis"/>
    <property type="evidence" value="ECO:0007669"/>
    <property type="project" value="InterPro"/>
</dbReference>
<dbReference type="SMART" id="SM00260">
    <property type="entry name" value="CheW"/>
    <property type="match status" value="1"/>
</dbReference>
<dbReference type="GO" id="GO:0007165">
    <property type="term" value="P:signal transduction"/>
    <property type="evidence" value="ECO:0007669"/>
    <property type="project" value="InterPro"/>
</dbReference>
<dbReference type="InterPro" id="IPR039315">
    <property type="entry name" value="CheW"/>
</dbReference>
<name>X1U5L9_9ZZZZ</name>
<dbReference type="PANTHER" id="PTHR22617:SF23">
    <property type="entry name" value="CHEMOTAXIS PROTEIN CHEW"/>
    <property type="match status" value="1"/>
</dbReference>
<dbReference type="Gene3D" id="2.40.50.180">
    <property type="entry name" value="CheA-289, Domain 4"/>
    <property type="match status" value="1"/>
</dbReference>
<dbReference type="Pfam" id="PF01584">
    <property type="entry name" value="CheW"/>
    <property type="match status" value="1"/>
</dbReference>
<feature type="domain" description="CheW-like" evidence="1">
    <location>
        <begin position="17"/>
        <end position="161"/>
    </location>
</feature>
<dbReference type="AlphaFoldDB" id="X1U5L9"/>
<gene>
    <name evidence="2" type="ORF">S12H4_15523</name>
</gene>
<dbReference type="GO" id="GO:0005829">
    <property type="term" value="C:cytosol"/>
    <property type="evidence" value="ECO:0007669"/>
    <property type="project" value="TreeGrafter"/>
</dbReference>
<dbReference type="EMBL" id="BARW01007464">
    <property type="protein sequence ID" value="GAI87584.1"/>
    <property type="molecule type" value="Genomic_DNA"/>
</dbReference>
<sequence>MSEIGQHKKQPTAQAHTMQIVVFKLGQEEYGLHIDQIKEVVITPTITRMPQTPAFVKGVANIRGNVIAILDLEEKFGLTRSQEASSNGNNFTLVIESEDYKMGILVREVPNTLSISSTNVEDSVFTGDSQSEQSYITGIVKLEKRLIIMIDIFKVINEKEAQQLFKKQEVQDSVA</sequence>
<dbReference type="InterPro" id="IPR002545">
    <property type="entry name" value="CheW-lke_dom"/>
</dbReference>
<accession>X1U5L9</accession>
<evidence type="ECO:0000259" key="1">
    <source>
        <dbReference type="PROSITE" id="PS50851"/>
    </source>
</evidence>
<dbReference type="InterPro" id="IPR036061">
    <property type="entry name" value="CheW-like_dom_sf"/>
</dbReference>
<protein>
    <recommendedName>
        <fullName evidence="1">CheW-like domain-containing protein</fullName>
    </recommendedName>
</protein>
<proteinExistence type="predicted"/>
<organism evidence="2">
    <name type="scientific">marine sediment metagenome</name>
    <dbReference type="NCBI Taxonomy" id="412755"/>
    <lineage>
        <taxon>unclassified sequences</taxon>
        <taxon>metagenomes</taxon>
        <taxon>ecological metagenomes</taxon>
    </lineage>
</organism>
<dbReference type="PROSITE" id="PS50851">
    <property type="entry name" value="CHEW"/>
    <property type="match status" value="1"/>
</dbReference>
<dbReference type="SUPFAM" id="SSF50341">
    <property type="entry name" value="CheW-like"/>
    <property type="match status" value="1"/>
</dbReference>
<dbReference type="PANTHER" id="PTHR22617">
    <property type="entry name" value="CHEMOTAXIS SENSOR HISTIDINE KINASE-RELATED"/>
    <property type="match status" value="1"/>
</dbReference>
<dbReference type="Gene3D" id="2.30.30.40">
    <property type="entry name" value="SH3 Domains"/>
    <property type="match status" value="1"/>
</dbReference>
<evidence type="ECO:0000313" key="2">
    <source>
        <dbReference type="EMBL" id="GAI87584.1"/>
    </source>
</evidence>